<feature type="transmembrane region" description="Helical" evidence="1">
    <location>
        <begin position="234"/>
        <end position="253"/>
    </location>
</feature>
<protein>
    <submittedName>
        <fullName evidence="2">Uncharacterized protein</fullName>
    </submittedName>
</protein>
<feature type="transmembrane region" description="Helical" evidence="1">
    <location>
        <begin position="89"/>
        <end position="108"/>
    </location>
</feature>
<keyword evidence="1" id="KW-1133">Transmembrane helix</keyword>
<proteinExistence type="predicted"/>
<reference evidence="2 3" key="1">
    <citation type="submission" date="2018-06" db="EMBL/GenBank/DDBJ databases">
        <title>Actinomadura craniellae sp. nov. isolated from marine sponge Craniella sp.</title>
        <authorList>
            <person name="Li L."/>
            <person name="Xu Q.H."/>
            <person name="Lin H.W."/>
            <person name="Lu Y.H."/>
        </authorList>
    </citation>
    <scope>NUCLEOTIDE SEQUENCE [LARGE SCALE GENOMIC DNA]</scope>
    <source>
        <strain evidence="2 3">LHW63021</strain>
    </source>
</reference>
<dbReference type="InterPro" id="IPR045919">
    <property type="entry name" value="DUF6338"/>
</dbReference>
<dbReference type="OrthoDB" id="3619694at2"/>
<dbReference type="Pfam" id="PF19865">
    <property type="entry name" value="DUF6338"/>
    <property type="match status" value="1"/>
</dbReference>
<keyword evidence="1" id="KW-0812">Transmembrane</keyword>
<evidence type="ECO:0000313" key="3">
    <source>
        <dbReference type="Proteomes" id="UP000251891"/>
    </source>
</evidence>
<accession>A0A365H1C1</accession>
<dbReference type="Proteomes" id="UP000251891">
    <property type="component" value="Unassembled WGS sequence"/>
</dbReference>
<sequence>MVPSSVGSVVVFLLLVTPGAAFELLWQRTRPRRDESAFIEISRVLLTGVLLSGAAIATLMAVEALVPGAAVDLFALLRDGERYVDRHPALVVGTLAAGLAVALLYGVAAHDLLTAPTARRIAHETVWHTAFGRLPGPRARAFLSVQLRDGTTIMGYAAGYSTEPDPARRDLMLAAPLTMRRPGAEEATALAGSWQVMVVAGAEISTIAAAYVDRPAAAPGPRPRPAVPFARRRWAVALAGVLAVLAVLVVTAAL</sequence>
<feature type="transmembrane region" description="Helical" evidence="1">
    <location>
        <begin position="45"/>
        <end position="77"/>
    </location>
</feature>
<comment type="caution">
    <text evidence="2">The sequence shown here is derived from an EMBL/GenBank/DDBJ whole genome shotgun (WGS) entry which is preliminary data.</text>
</comment>
<dbReference type="RefSeq" id="WP_111870082.1">
    <property type="nucleotide sequence ID" value="NZ_QLYX01000011.1"/>
</dbReference>
<organism evidence="2 3">
    <name type="scientific">Actinomadura craniellae</name>
    <dbReference type="NCBI Taxonomy" id="2231787"/>
    <lineage>
        <taxon>Bacteria</taxon>
        <taxon>Bacillati</taxon>
        <taxon>Actinomycetota</taxon>
        <taxon>Actinomycetes</taxon>
        <taxon>Streptosporangiales</taxon>
        <taxon>Thermomonosporaceae</taxon>
        <taxon>Actinomadura</taxon>
    </lineage>
</organism>
<gene>
    <name evidence="2" type="ORF">DPM19_23070</name>
</gene>
<keyword evidence="1" id="KW-0472">Membrane</keyword>
<keyword evidence="3" id="KW-1185">Reference proteome</keyword>
<dbReference type="EMBL" id="QLYX01000011">
    <property type="protein sequence ID" value="RAY12894.1"/>
    <property type="molecule type" value="Genomic_DNA"/>
</dbReference>
<dbReference type="AlphaFoldDB" id="A0A365H1C1"/>
<evidence type="ECO:0000313" key="2">
    <source>
        <dbReference type="EMBL" id="RAY12894.1"/>
    </source>
</evidence>
<evidence type="ECO:0000256" key="1">
    <source>
        <dbReference type="SAM" id="Phobius"/>
    </source>
</evidence>
<name>A0A365H1C1_9ACTN</name>